<reference evidence="1" key="1">
    <citation type="submission" date="2023-03" db="EMBL/GenBank/DDBJ databases">
        <title>Classification of Bisgaard taxon 6 and taxon 10 as Exercitatus varius gen. nov., spec. nov.</title>
        <authorList>
            <person name="Christensen H."/>
        </authorList>
    </citation>
    <scope>NUCLEOTIDE SEQUENCE</scope>
    <source>
        <strain evidence="1">86116</strain>
    </source>
</reference>
<accession>A0AAW6Q7N9</accession>
<proteinExistence type="predicted"/>
<evidence type="ECO:0000313" key="2">
    <source>
        <dbReference type="Proteomes" id="UP001214976"/>
    </source>
</evidence>
<dbReference type="Proteomes" id="UP001214976">
    <property type="component" value="Unassembled WGS sequence"/>
</dbReference>
<evidence type="ECO:0000313" key="1">
    <source>
        <dbReference type="EMBL" id="MDG2949337.1"/>
    </source>
</evidence>
<gene>
    <name evidence="1" type="ORF">P7M15_02185</name>
</gene>
<dbReference type="EMBL" id="JARQTW010000002">
    <property type="protein sequence ID" value="MDG2949337.1"/>
    <property type="molecule type" value="Genomic_DNA"/>
</dbReference>
<name>A0AAW6Q7N9_9PAST</name>
<sequence>MTIHSAKLQLVVTADKDDLNIKTGIDCYGLPHQLKEIMSDLLVKFLVLIRSTWFYITDNYADAENGFDVTLTFHFEKEQGDDWSTSAKSTHPGTVEDLLLGMAKMIFQEDPIIDELIEMELEELDLPEYVQHFDPTC</sequence>
<organism evidence="1 2">
    <name type="scientific">Exercitatus varius</name>
    <dbReference type="NCBI Taxonomy" id="67857"/>
    <lineage>
        <taxon>Bacteria</taxon>
        <taxon>Pseudomonadati</taxon>
        <taxon>Pseudomonadota</taxon>
        <taxon>Gammaproteobacteria</taxon>
        <taxon>Pasteurellales</taxon>
        <taxon>Pasteurellaceae</taxon>
        <taxon>Exercitatus</taxon>
    </lineage>
</organism>
<comment type="caution">
    <text evidence="1">The sequence shown here is derived from an EMBL/GenBank/DDBJ whole genome shotgun (WGS) entry which is preliminary data.</text>
</comment>
<dbReference type="AlphaFoldDB" id="A0AAW6Q7N9"/>
<dbReference type="RefSeq" id="WP_317476597.1">
    <property type="nucleotide sequence ID" value="NZ_JARQTW010000002.1"/>
</dbReference>
<protein>
    <submittedName>
        <fullName evidence="1">Uncharacterized protein</fullName>
    </submittedName>
</protein>